<name>A0A3P6SVJ0_CYLGO</name>
<dbReference type="EMBL" id="UYRV01022567">
    <property type="protein sequence ID" value="VDK71830.1"/>
    <property type="molecule type" value="Genomic_DNA"/>
</dbReference>
<dbReference type="AlphaFoldDB" id="A0A3P6SVJ0"/>
<dbReference type="Gene3D" id="3.40.720.10">
    <property type="entry name" value="Alkaline Phosphatase, subunit A"/>
    <property type="match status" value="1"/>
</dbReference>
<organism evidence="1 2">
    <name type="scientific">Cylicostephanus goldi</name>
    <name type="common">Nematode worm</name>
    <dbReference type="NCBI Taxonomy" id="71465"/>
    <lineage>
        <taxon>Eukaryota</taxon>
        <taxon>Metazoa</taxon>
        <taxon>Ecdysozoa</taxon>
        <taxon>Nematoda</taxon>
        <taxon>Chromadorea</taxon>
        <taxon>Rhabditida</taxon>
        <taxon>Rhabditina</taxon>
        <taxon>Rhabditomorpha</taxon>
        <taxon>Strongyloidea</taxon>
        <taxon>Strongylidae</taxon>
        <taxon>Cylicostephanus</taxon>
    </lineage>
</organism>
<evidence type="ECO:0000313" key="2">
    <source>
        <dbReference type="Proteomes" id="UP000271889"/>
    </source>
</evidence>
<dbReference type="OrthoDB" id="415411at2759"/>
<accession>A0A3P6SVJ0</accession>
<dbReference type="PANTHER" id="PTHR10151">
    <property type="entry name" value="ECTONUCLEOTIDE PYROPHOSPHATASE/PHOSPHODIESTERASE"/>
    <property type="match status" value="1"/>
</dbReference>
<dbReference type="SUPFAM" id="SSF53649">
    <property type="entry name" value="Alkaline phosphatase-like"/>
    <property type="match status" value="1"/>
</dbReference>
<dbReference type="GO" id="GO:0055120">
    <property type="term" value="C:striated muscle dense body"/>
    <property type="evidence" value="ECO:0007669"/>
    <property type="project" value="TreeGrafter"/>
</dbReference>
<gene>
    <name evidence="1" type="ORF">CGOC_LOCUS6767</name>
</gene>
<proteinExistence type="predicted"/>
<dbReference type="Pfam" id="PF01663">
    <property type="entry name" value="Phosphodiest"/>
    <property type="match status" value="1"/>
</dbReference>
<reference evidence="1 2" key="1">
    <citation type="submission" date="2018-11" db="EMBL/GenBank/DDBJ databases">
        <authorList>
            <consortium name="Pathogen Informatics"/>
        </authorList>
    </citation>
    <scope>NUCLEOTIDE SEQUENCE [LARGE SCALE GENOMIC DNA]</scope>
</reference>
<evidence type="ECO:0000313" key="1">
    <source>
        <dbReference type="EMBL" id="VDK71830.1"/>
    </source>
</evidence>
<protein>
    <submittedName>
        <fullName evidence="1">Uncharacterized protein</fullName>
    </submittedName>
</protein>
<dbReference type="Proteomes" id="UP000271889">
    <property type="component" value="Unassembled WGS sequence"/>
</dbReference>
<keyword evidence="2" id="KW-1185">Reference proteome</keyword>
<dbReference type="PANTHER" id="PTHR10151:SF114">
    <property type="entry name" value="ECTONUCLEOTIDE PYROPHOSPHATASE_PHOSPHODIESTERASE C27A7.3"/>
    <property type="match status" value="1"/>
</dbReference>
<dbReference type="GO" id="GO:0031674">
    <property type="term" value="C:I band"/>
    <property type="evidence" value="ECO:0007669"/>
    <property type="project" value="TreeGrafter"/>
</dbReference>
<sequence>MSNGLFPGHHGIVSNHIYDLNLSSKPAYLGTTSADGYYTKEPIWSIYQRETRRHAATISWIGSYHNTTYYQQPHYMVPFDKTMTADGNFDKVSRKGIYGRCFEGCVPSNCFWARSKPLMVVKHRRSMS</sequence>
<dbReference type="InterPro" id="IPR002591">
    <property type="entry name" value="Phosphodiest/P_Trfase"/>
</dbReference>
<dbReference type="InterPro" id="IPR017850">
    <property type="entry name" value="Alkaline_phosphatase_core_sf"/>
</dbReference>
<dbReference type="GO" id="GO:0016529">
    <property type="term" value="C:sarcoplasmic reticulum"/>
    <property type="evidence" value="ECO:0007669"/>
    <property type="project" value="TreeGrafter"/>
</dbReference>